<evidence type="ECO:0000313" key="2">
    <source>
        <dbReference type="EMBL" id="KAG2637920.1"/>
    </source>
</evidence>
<dbReference type="Proteomes" id="UP000823388">
    <property type="component" value="Chromosome 2N"/>
</dbReference>
<proteinExistence type="predicted"/>
<organism evidence="2 3">
    <name type="scientific">Panicum virgatum</name>
    <name type="common">Blackwell switchgrass</name>
    <dbReference type="NCBI Taxonomy" id="38727"/>
    <lineage>
        <taxon>Eukaryota</taxon>
        <taxon>Viridiplantae</taxon>
        <taxon>Streptophyta</taxon>
        <taxon>Embryophyta</taxon>
        <taxon>Tracheophyta</taxon>
        <taxon>Spermatophyta</taxon>
        <taxon>Magnoliopsida</taxon>
        <taxon>Liliopsida</taxon>
        <taxon>Poales</taxon>
        <taxon>Poaceae</taxon>
        <taxon>PACMAD clade</taxon>
        <taxon>Panicoideae</taxon>
        <taxon>Panicodae</taxon>
        <taxon>Paniceae</taxon>
        <taxon>Panicinae</taxon>
        <taxon>Panicum</taxon>
        <taxon>Panicum sect. Hiantes</taxon>
    </lineage>
</organism>
<dbReference type="AlphaFoldDB" id="A0A8T0VRS4"/>
<keyword evidence="3" id="KW-1185">Reference proteome</keyword>
<comment type="caution">
    <text evidence="2">The sequence shown here is derived from an EMBL/GenBank/DDBJ whole genome shotgun (WGS) entry which is preliminary data.</text>
</comment>
<name>A0A8T0VRS4_PANVG</name>
<reference evidence="2" key="1">
    <citation type="submission" date="2020-05" db="EMBL/GenBank/DDBJ databases">
        <title>WGS assembly of Panicum virgatum.</title>
        <authorList>
            <person name="Lovell J.T."/>
            <person name="Jenkins J."/>
            <person name="Shu S."/>
            <person name="Juenger T.E."/>
            <person name="Schmutz J."/>
        </authorList>
    </citation>
    <scope>NUCLEOTIDE SEQUENCE</scope>
    <source>
        <strain evidence="2">AP13</strain>
    </source>
</reference>
<sequence length="121" mass="12933">MSPSKNAVDVFRELVGARTLTRTGRSWRGCPSSSRPRSRPPSWALAARSRGNLAAARTDEARRGPSRRGAAPGARRRGGGGRACGARPGRRRRGGGGRGRPPGRRRARRRGAGSGRGGRRR</sequence>
<protein>
    <submittedName>
        <fullName evidence="2">Uncharacterized protein</fullName>
    </submittedName>
</protein>
<feature type="region of interest" description="Disordered" evidence="1">
    <location>
        <begin position="22"/>
        <end position="121"/>
    </location>
</feature>
<evidence type="ECO:0000256" key="1">
    <source>
        <dbReference type="SAM" id="MobiDB-lite"/>
    </source>
</evidence>
<dbReference type="EMBL" id="CM029040">
    <property type="protein sequence ID" value="KAG2637920.1"/>
    <property type="molecule type" value="Genomic_DNA"/>
</dbReference>
<gene>
    <name evidence="2" type="ORF">PVAP13_2NG554700</name>
</gene>
<feature type="compositionally biased region" description="Basic residues" evidence="1">
    <location>
        <begin position="88"/>
        <end position="121"/>
    </location>
</feature>
<feature type="compositionally biased region" description="Low complexity" evidence="1">
    <location>
        <begin position="26"/>
        <end position="50"/>
    </location>
</feature>
<evidence type="ECO:0000313" key="3">
    <source>
        <dbReference type="Proteomes" id="UP000823388"/>
    </source>
</evidence>
<accession>A0A8T0VRS4</accession>